<proteinExistence type="inferred from homology"/>
<gene>
    <name evidence="3" type="ORF">DJ017_07965</name>
</gene>
<comment type="similarity">
    <text evidence="1">Belongs to the AHA1 family.</text>
</comment>
<evidence type="ECO:0000256" key="1">
    <source>
        <dbReference type="ARBA" id="ARBA00006817"/>
    </source>
</evidence>
<sequence>MARSLDHPPATVWALLTETARLPQWLAPGEIEPQVGGAARLDFVDSGTVIDSRVTAYEPGRVLEYSWSGPGEPQRPIRWSLEPVEGGTELTLTLRVPETEDPGRACAGWEAHLEMLAAALEGVPIKFPFETFKAARDAYRAQLENGIA</sequence>
<dbReference type="SUPFAM" id="SSF55961">
    <property type="entry name" value="Bet v1-like"/>
    <property type="match status" value="1"/>
</dbReference>
<name>A0A328ANW0_9CAUL</name>
<evidence type="ECO:0000313" key="4">
    <source>
        <dbReference type="Proteomes" id="UP000249254"/>
    </source>
</evidence>
<keyword evidence="4" id="KW-1185">Reference proteome</keyword>
<dbReference type="Proteomes" id="UP000249254">
    <property type="component" value="Unassembled WGS sequence"/>
</dbReference>
<dbReference type="AlphaFoldDB" id="A0A328ANW0"/>
<dbReference type="EMBL" id="QFYQ01000001">
    <property type="protein sequence ID" value="RAK56269.1"/>
    <property type="molecule type" value="Genomic_DNA"/>
</dbReference>
<dbReference type="CDD" id="cd08899">
    <property type="entry name" value="SRPBCC_CalC_Aha1-like_6"/>
    <property type="match status" value="1"/>
</dbReference>
<dbReference type="OrthoDB" id="9803476at2"/>
<evidence type="ECO:0000313" key="3">
    <source>
        <dbReference type="EMBL" id="RAK56269.1"/>
    </source>
</evidence>
<dbReference type="Gene3D" id="3.30.530.20">
    <property type="match status" value="1"/>
</dbReference>
<organism evidence="3 4">
    <name type="scientific">Phenylobacterium soli</name>
    <dbReference type="NCBI Taxonomy" id="2170551"/>
    <lineage>
        <taxon>Bacteria</taxon>
        <taxon>Pseudomonadati</taxon>
        <taxon>Pseudomonadota</taxon>
        <taxon>Alphaproteobacteria</taxon>
        <taxon>Caulobacterales</taxon>
        <taxon>Caulobacteraceae</taxon>
        <taxon>Phenylobacterium</taxon>
    </lineage>
</organism>
<protein>
    <submittedName>
        <fullName evidence="3">Polyketide cyclase</fullName>
    </submittedName>
</protein>
<dbReference type="InterPro" id="IPR013538">
    <property type="entry name" value="ASHA1/2-like_C"/>
</dbReference>
<evidence type="ECO:0000259" key="2">
    <source>
        <dbReference type="Pfam" id="PF08327"/>
    </source>
</evidence>
<accession>A0A328ANW0</accession>
<reference evidence="4" key="1">
    <citation type="submission" date="2018-05" db="EMBL/GenBank/DDBJ databases">
        <authorList>
            <person name="Li X."/>
        </authorList>
    </citation>
    <scope>NUCLEOTIDE SEQUENCE [LARGE SCALE GENOMIC DNA]</scope>
    <source>
        <strain evidence="4">LX32</strain>
    </source>
</reference>
<dbReference type="InterPro" id="IPR023393">
    <property type="entry name" value="START-like_dom_sf"/>
</dbReference>
<comment type="caution">
    <text evidence="3">The sequence shown here is derived from an EMBL/GenBank/DDBJ whole genome shotgun (WGS) entry which is preliminary data.</text>
</comment>
<feature type="domain" description="Activator of Hsp90 ATPase homologue 1/2-like C-terminal" evidence="2">
    <location>
        <begin position="6"/>
        <end position="121"/>
    </location>
</feature>
<dbReference type="Pfam" id="PF08327">
    <property type="entry name" value="AHSA1"/>
    <property type="match status" value="1"/>
</dbReference>